<evidence type="ECO:0000313" key="7">
    <source>
        <dbReference type="EMBL" id="RNA23238.1"/>
    </source>
</evidence>
<evidence type="ECO:0000256" key="5">
    <source>
        <dbReference type="SAM" id="Phobius"/>
    </source>
</evidence>
<dbReference type="FunFam" id="1.20.1250.20:FF:000532">
    <property type="entry name" value="SLC (SoLute Carrier) homolog"/>
    <property type="match status" value="1"/>
</dbReference>
<dbReference type="SUPFAM" id="SSF103473">
    <property type="entry name" value="MFS general substrate transporter"/>
    <property type="match status" value="1"/>
</dbReference>
<dbReference type="PANTHER" id="PTHR11662:SF399">
    <property type="entry name" value="FI19708P1-RELATED"/>
    <property type="match status" value="1"/>
</dbReference>
<feature type="transmembrane region" description="Helical" evidence="5">
    <location>
        <begin position="258"/>
        <end position="278"/>
    </location>
</feature>
<comment type="caution">
    <text evidence="7">The sequence shown here is derived from an EMBL/GenBank/DDBJ whole genome shotgun (WGS) entry which is preliminary data.</text>
</comment>
<dbReference type="InterPro" id="IPR050382">
    <property type="entry name" value="MFS_Na/Anion_cotransporter"/>
</dbReference>
<evidence type="ECO:0000256" key="1">
    <source>
        <dbReference type="ARBA" id="ARBA00004141"/>
    </source>
</evidence>
<protein>
    <submittedName>
        <fullName evidence="7">Sialin-like</fullName>
    </submittedName>
</protein>
<dbReference type="InterPro" id="IPR036259">
    <property type="entry name" value="MFS_trans_sf"/>
</dbReference>
<organism evidence="7 8">
    <name type="scientific">Brachionus plicatilis</name>
    <name type="common">Marine rotifer</name>
    <name type="synonym">Brachionus muelleri</name>
    <dbReference type="NCBI Taxonomy" id="10195"/>
    <lineage>
        <taxon>Eukaryota</taxon>
        <taxon>Metazoa</taxon>
        <taxon>Spiralia</taxon>
        <taxon>Gnathifera</taxon>
        <taxon>Rotifera</taxon>
        <taxon>Eurotatoria</taxon>
        <taxon>Monogononta</taxon>
        <taxon>Pseudotrocha</taxon>
        <taxon>Ploima</taxon>
        <taxon>Brachionidae</taxon>
        <taxon>Brachionus</taxon>
    </lineage>
</organism>
<feature type="non-terminal residue" evidence="7">
    <location>
        <position position="1"/>
    </location>
</feature>
<dbReference type="InterPro" id="IPR011701">
    <property type="entry name" value="MFS"/>
</dbReference>
<dbReference type="PROSITE" id="PS50850">
    <property type="entry name" value="MFS"/>
    <property type="match status" value="1"/>
</dbReference>
<dbReference type="PANTHER" id="PTHR11662">
    <property type="entry name" value="SOLUTE CARRIER FAMILY 17"/>
    <property type="match status" value="1"/>
</dbReference>
<name>A0A3M7RIW7_BRAPC</name>
<dbReference type="GO" id="GO:0022857">
    <property type="term" value="F:transmembrane transporter activity"/>
    <property type="evidence" value="ECO:0007669"/>
    <property type="project" value="InterPro"/>
</dbReference>
<keyword evidence="8" id="KW-1185">Reference proteome</keyword>
<comment type="subcellular location">
    <subcellularLocation>
        <location evidence="1">Membrane</location>
        <topology evidence="1">Multi-pass membrane protein</topology>
    </subcellularLocation>
</comment>
<dbReference type="GO" id="GO:0006820">
    <property type="term" value="P:monoatomic anion transport"/>
    <property type="evidence" value="ECO:0007669"/>
    <property type="project" value="TreeGrafter"/>
</dbReference>
<keyword evidence="4 5" id="KW-0472">Membrane</keyword>
<dbReference type="OrthoDB" id="2985014at2759"/>
<reference evidence="7 8" key="1">
    <citation type="journal article" date="2018" name="Sci. Rep.">
        <title>Genomic signatures of local adaptation to the degree of environmental predictability in rotifers.</title>
        <authorList>
            <person name="Franch-Gras L."/>
            <person name="Hahn C."/>
            <person name="Garcia-Roger E.M."/>
            <person name="Carmona M.J."/>
            <person name="Serra M."/>
            <person name="Gomez A."/>
        </authorList>
    </citation>
    <scope>NUCLEOTIDE SEQUENCE [LARGE SCALE GENOMIC DNA]</scope>
    <source>
        <strain evidence="7">HYR1</strain>
    </source>
</reference>
<keyword evidence="3 5" id="KW-1133">Transmembrane helix</keyword>
<dbReference type="Gene3D" id="1.20.1250.20">
    <property type="entry name" value="MFS general substrate transporter like domains"/>
    <property type="match status" value="1"/>
</dbReference>
<keyword evidence="2 5" id="KW-0812">Transmembrane</keyword>
<feature type="transmembrane region" description="Helical" evidence="5">
    <location>
        <begin position="223"/>
        <end position="246"/>
    </location>
</feature>
<dbReference type="EMBL" id="REGN01003321">
    <property type="protein sequence ID" value="RNA23238.1"/>
    <property type="molecule type" value="Genomic_DNA"/>
</dbReference>
<evidence type="ECO:0000256" key="2">
    <source>
        <dbReference type="ARBA" id="ARBA00022692"/>
    </source>
</evidence>
<feature type="transmembrane region" description="Helical" evidence="5">
    <location>
        <begin position="197"/>
        <end position="217"/>
    </location>
</feature>
<gene>
    <name evidence="7" type="ORF">BpHYR1_026011</name>
</gene>
<evidence type="ECO:0000259" key="6">
    <source>
        <dbReference type="PROSITE" id="PS50850"/>
    </source>
</evidence>
<feature type="domain" description="Major facilitator superfamily (MFS) profile" evidence="6">
    <location>
        <begin position="1"/>
        <end position="316"/>
    </location>
</feature>
<feature type="transmembrane region" description="Helical" evidence="5">
    <location>
        <begin position="57"/>
        <end position="75"/>
    </location>
</feature>
<feature type="transmembrane region" description="Helical" evidence="5">
    <location>
        <begin position="122"/>
        <end position="141"/>
    </location>
</feature>
<evidence type="ECO:0000313" key="8">
    <source>
        <dbReference type="Proteomes" id="UP000276133"/>
    </source>
</evidence>
<dbReference type="Proteomes" id="UP000276133">
    <property type="component" value="Unassembled WGS sequence"/>
</dbReference>
<evidence type="ECO:0000256" key="4">
    <source>
        <dbReference type="ARBA" id="ARBA00023136"/>
    </source>
</evidence>
<feature type="transmembrane region" description="Helical" evidence="5">
    <location>
        <begin position="290"/>
        <end position="314"/>
    </location>
</feature>
<dbReference type="GO" id="GO:0016020">
    <property type="term" value="C:membrane"/>
    <property type="evidence" value="ECO:0007669"/>
    <property type="project" value="UniProtKB-SubCell"/>
</dbReference>
<evidence type="ECO:0000256" key="3">
    <source>
        <dbReference type="ARBA" id="ARBA00022989"/>
    </source>
</evidence>
<dbReference type="InterPro" id="IPR020846">
    <property type="entry name" value="MFS_dom"/>
</dbReference>
<proteinExistence type="predicted"/>
<feature type="transmembrane region" description="Helical" evidence="5">
    <location>
        <begin position="161"/>
        <end position="185"/>
    </location>
</feature>
<dbReference type="Pfam" id="PF07690">
    <property type="entry name" value="MFS_1"/>
    <property type="match status" value="1"/>
</dbReference>
<dbReference type="AlphaFoldDB" id="A0A3M7RIW7"/>
<accession>A0A3M7RIW7</accession>
<dbReference type="STRING" id="10195.A0A3M7RIW7"/>
<sequence length="340" mass="36999">GVIWPGFAGFWASWAPPAERSRLIGTTNAGSQIGNVLALPLGGFLCVNGFDGGWPSIFYVFGGLGLIWFVLWVIFASNSPDNNRFIGECEKEYVLTETLETRASHEEGETGAPWGSIFKSKACLALFLIHSCSNWGTYLFLTCLPSYMKEVLKFDIKSNGTLSAVPYLCFWLFIVLSGIIGDTLLQKLKMSKTLVRKIFNCFSLFVPMLAVLALSFVTCENKMIGVALLTLGLAFTGCGYGAGFLVNYNDISGPYSGIVFGIGNSCATVPGILAPYLVGILTKNQLQEEWRIVFFITAAVYLLGGITGIIFTTGNVEPWAIRKKSHANVDESIPLRGEKA</sequence>